<keyword evidence="3" id="KW-1185">Reference proteome</keyword>
<name>A0ABS9J4H0_9FLAO</name>
<evidence type="ECO:0000313" key="2">
    <source>
        <dbReference type="EMBL" id="MCF8715331.1"/>
    </source>
</evidence>
<keyword evidence="1" id="KW-0812">Transmembrane</keyword>
<organism evidence="2 3">
    <name type="scientific">Joostella atrarenae</name>
    <dbReference type="NCBI Taxonomy" id="679257"/>
    <lineage>
        <taxon>Bacteria</taxon>
        <taxon>Pseudomonadati</taxon>
        <taxon>Bacteroidota</taxon>
        <taxon>Flavobacteriia</taxon>
        <taxon>Flavobacteriales</taxon>
        <taxon>Flavobacteriaceae</taxon>
        <taxon>Joostella</taxon>
    </lineage>
</organism>
<dbReference type="Proteomes" id="UP000829517">
    <property type="component" value="Unassembled WGS sequence"/>
</dbReference>
<dbReference type="EMBL" id="JAETXX010000006">
    <property type="protein sequence ID" value="MCF8715331.1"/>
    <property type="molecule type" value="Genomic_DNA"/>
</dbReference>
<proteinExistence type="predicted"/>
<accession>A0ABS9J4H0</accession>
<keyword evidence="1" id="KW-1133">Transmembrane helix</keyword>
<reference evidence="2 3" key="1">
    <citation type="submission" date="2021-01" db="EMBL/GenBank/DDBJ databases">
        <title>Genome sequencing of Joostella atrarenae M1-2 (= KCTC 23194).</title>
        <authorList>
            <person name="Zakaria M.R."/>
            <person name="Lam M.Q."/>
            <person name="Chong C.S."/>
        </authorList>
    </citation>
    <scope>NUCLEOTIDE SEQUENCE [LARGE SCALE GENOMIC DNA]</scope>
    <source>
        <strain evidence="2 3">M1-2</strain>
    </source>
</reference>
<feature type="transmembrane region" description="Helical" evidence="1">
    <location>
        <begin position="58"/>
        <end position="77"/>
    </location>
</feature>
<gene>
    <name evidence="2" type="ORF">JM658_10875</name>
</gene>
<evidence type="ECO:0000256" key="1">
    <source>
        <dbReference type="SAM" id="Phobius"/>
    </source>
</evidence>
<evidence type="ECO:0000313" key="3">
    <source>
        <dbReference type="Proteomes" id="UP000829517"/>
    </source>
</evidence>
<keyword evidence="1" id="KW-0472">Membrane</keyword>
<sequence length="134" mass="15808">MFKRLLFANYSFARRWVNKKLPENVVPAAVYTFLTSFTFQAMGLYCIILGSIDFKFKSFPPIFLGIVIIALGIGYGFRKMAKKAIFKWGIEKEYKKLSKDERRRKNTFAFLFFWGSFAFMFYMGVKYLEGYLVN</sequence>
<protein>
    <submittedName>
        <fullName evidence="2">Uncharacterized protein</fullName>
    </submittedName>
</protein>
<feature type="transmembrane region" description="Helical" evidence="1">
    <location>
        <begin position="28"/>
        <end position="52"/>
    </location>
</feature>
<comment type="caution">
    <text evidence="2">The sequence shown here is derived from an EMBL/GenBank/DDBJ whole genome shotgun (WGS) entry which is preliminary data.</text>
</comment>
<dbReference type="RefSeq" id="WP_236959294.1">
    <property type="nucleotide sequence ID" value="NZ_JAETXX010000006.1"/>
</dbReference>
<feature type="transmembrane region" description="Helical" evidence="1">
    <location>
        <begin position="106"/>
        <end position="125"/>
    </location>
</feature>